<dbReference type="Proteomes" id="UP000199595">
    <property type="component" value="Unassembled WGS sequence"/>
</dbReference>
<evidence type="ECO:0000313" key="1">
    <source>
        <dbReference type="EMBL" id="SDY10291.1"/>
    </source>
</evidence>
<proteinExistence type="predicted"/>
<organism evidence="1 2">
    <name type="scientific">Lutibacter oricola</name>
    <dbReference type="NCBI Taxonomy" id="762486"/>
    <lineage>
        <taxon>Bacteria</taxon>
        <taxon>Pseudomonadati</taxon>
        <taxon>Bacteroidota</taxon>
        <taxon>Flavobacteriia</taxon>
        <taxon>Flavobacteriales</taxon>
        <taxon>Flavobacteriaceae</taxon>
        <taxon>Lutibacter</taxon>
    </lineage>
</organism>
<keyword evidence="2" id="KW-1185">Reference proteome</keyword>
<protein>
    <submittedName>
        <fullName evidence="1">Uncharacterized protein</fullName>
    </submittedName>
</protein>
<sequence length="25" mass="3057">KRMNKELEYDTGCDYETFSNIKGWE</sequence>
<dbReference type="STRING" id="762486.SAMN05444411_1258"/>
<gene>
    <name evidence="1" type="ORF">SAMN05444411_1258</name>
</gene>
<name>A0A1H3H4A0_9FLAO</name>
<feature type="non-terminal residue" evidence="1">
    <location>
        <position position="1"/>
    </location>
</feature>
<dbReference type="AlphaFoldDB" id="A0A1H3H4A0"/>
<accession>A0A1H3H4A0</accession>
<reference evidence="2" key="1">
    <citation type="submission" date="2016-10" db="EMBL/GenBank/DDBJ databases">
        <authorList>
            <person name="Varghese N."/>
            <person name="Submissions S."/>
        </authorList>
    </citation>
    <scope>NUCLEOTIDE SEQUENCE [LARGE SCALE GENOMIC DNA]</scope>
    <source>
        <strain evidence="2">DSM 24956</strain>
    </source>
</reference>
<evidence type="ECO:0000313" key="2">
    <source>
        <dbReference type="Proteomes" id="UP000199595"/>
    </source>
</evidence>
<dbReference type="EMBL" id="FNNJ01000025">
    <property type="protein sequence ID" value="SDY10291.1"/>
    <property type="molecule type" value="Genomic_DNA"/>
</dbReference>